<sequence>MDWVWNQGKPKSDIGPSLHQSRGNNQDKSQRCSESRTQAHLGSSRLGSSSSGCRCRVRTSSG</sequence>
<proteinExistence type="predicted"/>
<dbReference type="Proteomes" id="UP000007241">
    <property type="component" value="Unassembled WGS sequence"/>
</dbReference>
<gene>
    <name evidence="2" type="ORF">BATDEDRAFT_36587</name>
</gene>
<evidence type="ECO:0000313" key="3">
    <source>
        <dbReference type="Proteomes" id="UP000007241"/>
    </source>
</evidence>
<feature type="compositionally biased region" description="Low complexity" evidence="1">
    <location>
        <begin position="41"/>
        <end position="62"/>
    </location>
</feature>
<dbReference type="RefSeq" id="XP_006676838.1">
    <property type="nucleotide sequence ID" value="XM_006676775.1"/>
</dbReference>
<dbReference type="AlphaFoldDB" id="F4NXC0"/>
<organism evidence="2 3">
    <name type="scientific">Batrachochytrium dendrobatidis (strain JAM81 / FGSC 10211)</name>
    <name type="common">Frog chytrid fungus</name>
    <dbReference type="NCBI Taxonomy" id="684364"/>
    <lineage>
        <taxon>Eukaryota</taxon>
        <taxon>Fungi</taxon>
        <taxon>Fungi incertae sedis</taxon>
        <taxon>Chytridiomycota</taxon>
        <taxon>Chytridiomycota incertae sedis</taxon>
        <taxon>Chytridiomycetes</taxon>
        <taxon>Rhizophydiales</taxon>
        <taxon>Rhizophydiales incertae sedis</taxon>
        <taxon>Batrachochytrium</taxon>
    </lineage>
</organism>
<name>F4NXC0_BATDJ</name>
<dbReference type="HOGENOM" id="CLU_2903830_0_0_1"/>
<evidence type="ECO:0000256" key="1">
    <source>
        <dbReference type="SAM" id="MobiDB-lite"/>
    </source>
</evidence>
<feature type="region of interest" description="Disordered" evidence="1">
    <location>
        <begin position="1"/>
        <end position="62"/>
    </location>
</feature>
<evidence type="ECO:0000313" key="2">
    <source>
        <dbReference type="EMBL" id="EGF82649.1"/>
    </source>
</evidence>
<dbReference type="EMBL" id="GL882880">
    <property type="protein sequence ID" value="EGF82649.1"/>
    <property type="molecule type" value="Genomic_DNA"/>
</dbReference>
<dbReference type="GeneID" id="18241131"/>
<protein>
    <submittedName>
        <fullName evidence="2">Expressed protein</fullName>
    </submittedName>
</protein>
<keyword evidence="3" id="KW-1185">Reference proteome</keyword>
<feature type="compositionally biased region" description="Polar residues" evidence="1">
    <location>
        <begin position="18"/>
        <end position="27"/>
    </location>
</feature>
<dbReference type="InParanoid" id="F4NXC0"/>
<reference evidence="2 3" key="1">
    <citation type="submission" date="2009-12" db="EMBL/GenBank/DDBJ databases">
        <title>The draft genome of Batrachochytrium dendrobatidis.</title>
        <authorList>
            <consortium name="US DOE Joint Genome Institute (JGI-PGF)"/>
            <person name="Kuo A."/>
            <person name="Salamov A."/>
            <person name="Schmutz J."/>
            <person name="Lucas S."/>
            <person name="Pitluck S."/>
            <person name="Rosenblum E."/>
            <person name="Stajich J."/>
            <person name="Eisen M."/>
            <person name="Grigoriev I.V."/>
        </authorList>
    </citation>
    <scope>NUCLEOTIDE SEQUENCE [LARGE SCALE GENOMIC DNA]</scope>
    <source>
        <strain evidence="3">JAM81 / FGSC 10211</strain>
    </source>
</reference>
<accession>F4NXC0</accession>